<dbReference type="STRING" id="6265.A0A0B2URA7"/>
<dbReference type="InterPro" id="IPR051264">
    <property type="entry name" value="FAD-oxidored/transferase_4"/>
</dbReference>
<name>A0A0B2URA7_TOXCA</name>
<dbReference type="EMBL" id="JPKZ01021263">
    <property type="protein sequence ID" value="KHN71677.1"/>
    <property type="molecule type" value="Genomic_DNA"/>
</dbReference>
<dbReference type="PROSITE" id="PS51387">
    <property type="entry name" value="FAD_PCMH"/>
    <property type="match status" value="1"/>
</dbReference>
<gene>
    <name evidence="5" type="primary">D2HGDH</name>
    <name evidence="5" type="ORF">Tcan_02117</name>
</gene>
<sequence length="147" mass="16274">MSLRRSVCLLGCVRSVASVAAPPRANYAVLQDCDMSFFEKLLGAKKVRTDDLDPFNKDFLNAYKGSSKCVLLPGSADEVSAILRHCYSRNLAVVPQSGNTGLVGGSVPVHDEIVLSLKKLNKNFTFDPHAGIFFLRHVFFMFYYSFS</sequence>
<keyword evidence="6" id="KW-1185">Reference proteome</keyword>
<comment type="cofactor">
    <cofactor evidence="1">
        <name>FAD</name>
        <dbReference type="ChEBI" id="CHEBI:57692"/>
    </cofactor>
</comment>
<keyword evidence="2" id="KW-0560">Oxidoreductase</keyword>
<dbReference type="OrthoDB" id="5332616at2759"/>
<evidence type="ECO:0000313" key="6">
    <source>
        <dbReference type="Proteomes" id="UP000031036"/>
    </source>
</evidence>
<keyword evidence="3" id="KW-0732">Signal</keyword>
<dbReference type="Pfam" id="PF01565">
    <property type="entry name" value="FAD_binding_4"/>
    <property type="match status" value="1"/>
</dbReference>
<comment type="caution">
    <text evidence="5">The sequence shown here is derived from an EMBL/GenBank/DDBJ whole genome shotgun (WGS) entry which is preliminary data.</text>
</comment>
<dbReference type="GO" id="GO:0071949">
    <property type="term" value="F:FAD binding"/>
    <property type="evidence" value="ECO:0007669"/>
    <property type="project" value="InterPro"/>
</dbReference>
<dbReference type="InterPro" id="IPR016167">
    <property type="entry name" value="FAD-bd_PCMH_sub1"/>
</dbReference>
<dbReference type="Gene3D" id="3.30.43.10">
    <property type="entry name" value="Uridine Diphospho-n-acetylenolpyruvylglucosamine Reductase, domain 2"/>
    <property type="match status" value="1"/>
</dbReference>
<dbReference type="GO" id="GO:0005739">
    <property type="term" value="C:mitochondrion"/>
    <property type="evidence" value="ECO:0007669"/>
    <property type="project" value="TreeGrafter"/>
</dbReference>
<feature type="domain" description="FAD-binding PCMH-type" evidence="4">
    <location>
        <begin position="63"/>
        <end position="147"/>
    </location>
</feature>
<dbReference type="PANTHER" id="PTHR43716">
    <property type="entry name" value="D-2-HYDROXYGLUTARATE DEHYDROGENASE, MITOCHONDRIAL"/>
    <property type="match status" value="1"/>
</dbReference>
<dbReference type="Proteomes" id="UP000031036">
    <property type="component" value="Unassembled WGS sequence"/>
</dbReference>
<reference evidence="5 6" key="1">
    <citation type="submission" date="2014-11" db="EMBL/GenBank/DDBJ databases">
        <title>Genetic blueprint of the zoonotic pathogen Toxocara canis.</title>
        <authorList>
            <person name="Zhu X.-Q."/>
            <person name="Korhonen P.K."/>
            <person name="Cai H."/>
            <person name="Young N.D."/>
            <person name="Nejsum P."/>
            <person name="von Samson-Himmelstjerna G."/>
            <person name="Boag P.R."/>
            <person name="Tan P."/>
            <person name="Li Q."/>
            <person name="Min J."/>
            <person name="Yang Y."/>
            <person name="Wang X."/>
            <person name="Fang X."/>
            <person name="Hall R.S."/>
            <person name="Hofmann A."/>
            <person name="Sternberg P.W."/>
            <person name="Jex A.R."/>
            <person name="Gasser R.B."/>
        </authorList>
    </citation>
    <scope>NUCLEOTIDE SEQUENCE [LARGE SCALE GENOMIC DNA]</scope>
    <source>
        <strain evidence="5">PN_DK_2014</strain>
    </source>
</reference>
<proteinExistence type="predicted"/>
<dbReference type="GO" id="GO:0016491">
    <property type="term" value="F:oxidoreductase activity"/>
    <property type="evidence" value="ECO:0007669"/>
    <property type="project" value="UniProtKB-KW"/>
</dbReference>
<evidence type="ECO:0000256" key="2">
    <source>
        <dbReference type="ARBA" id="ARBA00023002"/>
    </source>
</evidence>
<accession>A0A0B2URA7</accession>
<dbReference type="FunFam" id="3.30.43.10:FF:000011">
    <property type="entry name" value="D-lactate dehydrogenase (Cytochrome)"/>
    <property type="match status" value="1"/>
</dbReference>
<dbReference type="AlphaFoldDB" id="A0A0B2URA7"/>
<evidence type="ECO:0000313" key="5">
    <source>
        <dbReference type="EMBL" id="KHN71677.1"/>
    </source>
</evidence>
<feature type="chain" id="PRO_5002079234" evidence="3">
    <location>
        <begin position="19"/>
        <end position="147"/>
    </location>
</feature>
<protein>
    <submittedName>
        <fullName evidence="5">Putative D-2-hydroxyglutarate dehydrogenase, mitochondrial</fullName>
    </submittedName>
</protein>
<dbReference type="InterPro" id="IPR016166">
    <property type="entry name" value="FAD-bd_PCMH"/>
</dbReference>
<evidence type="ECO:0000256" key="3">
    <source>
        <dbReference type="SAM" id="SignalP"/>
    </source>
</evidence>
<feature type="signal peptide" evidence="3">
    <location>
        <begin position="1"/>
        <end position="18"/>
    </location>
</feature>
<dbReference type="InterPro" id="IPR006094">
    <property type="entry name" value="Oxid_FAD_bind_N"/>
</dbReference>
<dbReference type="InterPro" id="IPR036318">
    <property type="entry name" value="FAD-bd_PCMH-like_sf"/>
</dbReference>
<evidence type="ECO:0000259" key="4">
    <source>
        <dbReference type="PROSITE" id="PS51387"/>
    </source>
</evidence>
<organism evidence="5 6">
    <name type="scientific">Toxocara canis</name>
    <name type="common">Canine roundworm</name>
    <dbReference type="NCBI Taxonomy" id="6265"/>
    <lineage>
        <taxon>Eukaryota</taxon>
        <taxon>Metazoa</taxon>
        <taxon>Ecdysozoa</taxon>
        <taxon>Nematoda</taxon>
        <taxon>Chromadorea</taxon>
        <taxon>Rhabditida</taxon>
        <taxon>Spirurina</taxon>
        <taxon>Ascaridomorpha</taxon>
        <taxon>Ascaridoidea</taxon>
        <taxon>Toxocaridae</taxon>
        <taxon>Toxocara</taxon>
    </lineage>
</organism>
<evidence type="ECO:0000256" key="1">
    <source>
        <dbReference type="ARBA" id="ARBA00001974"/>
    </source>
</evidence>
<dbReference type="SUPFAM" id="SSF56176">
    <property type="entry name" value="FAD-binding/transporter-associated domain-like"/>
    <property type="match status" value="1"/>
</dbReference>
<dbReference type="PANTHER" id="PTHR43716:SF1">
    <property type="entry name" value="D-2-HYDROXYGLUTARATE DEHYDROGENASE, MITOCHONDRIAL"/>
    <property type="match status" value="1"/>
</dbReference>